<evidence type="ECO:0000256" key="1">
    <source>
        <dbReference type="SAM" id="Phobius"/>
    </source>
</evidence>
<reference evidence="2 3" key="1">
    <citation type="submission" date="2020-09" db="EMBL/GenBank/DDBJ databases">
        <title>Isolation and identification of active actinomycetes.</title>
        <authorList>
            <person name="Li X."/>
        </authorList>
    </citation>
    <scope>NUCLEOTIDE SEQUENCE [LARGE SCALE GENOMIC DNA]</scope>
    <source>
        <strain evidence="2 3">NEAU-LLC</strain>
    </source>
</reference>
<evidence type="ECO:0000313" key="3">
    <source>
        <dbReference type="Proteomes" id="UP000598426"/>
    </source>
</evidence>
<keyword evidence="1" id="KW-1133">Transmembrane helix</keyword>
<accession>A0ABR8NSB5</accession>
<feature type="transmembrane region" description="Helical" evidence="1">
    <location>
        <begin position="48"/>
        <end position="71"/>
    </location>
</feature>
<keyword evidence="3" id="KW-1185">Reference proteome</keyword>
<evidence type="ECO:0000313" key="2">
    <source>
        <dbReference type="EMBL" id="MBD3943531.1"/>
    </source>
</evidence>
<sequence>MRSTKKLWTSAIVALICLGGMGILAAVFGDLVDVSDSSRGDPLVGVSLLVVGAILVVLGVGALIVFFTTVAGKRDEVPPSPAKPPTA</sequence>
<dbReference type="EMBL" id="JACXZS010000014">
    <property type="protein sequence ID" value="MBD3943531.1"/>
    <property type="molecule type" value="Genomic_DNA"/>
</dbReference>
<keyword evidence="1" id="KW-0812">Transmembrane</keyword>
<keyword evidence="1" id="KW-0472">Membrane</keyword>
<proteinExistence type="predicted"/>
<comment type="caution">
    <text evidence="2">The sequence shown here is derived from an EMBL/GenBank/DDBJ whole genome shotgun (WGS) entry which is preliminary data.</text>
</comment>
<organism evidence="2 3">
    <name type="scientific">Microbacterium helvum</name>
    <dbReference type="NCBI Taxonomy" id="2773713"/>
    <lineage>
        <taxon>Bacteria</taxon>
        <taxon>Bacillati</taxon>
        <taxon>Actinomycetota</taxon>
        <taxon>Actinomycetes</taxon>
        <taxon>Micrococcales</taxon>
        <taxon>Microbacteriaceae</taxon>
        <taxon>Microbacterium</taxon>
    </lineage>
</organism>
<name>A0ABR8NSB5_9MICO</name>
<dbReference type="Proteomes" id="UP000598426">
    <property type="component" value="Unassembled WGS sequence"/>
</dbReference>
<dbReference type="RefSeq" id="WP_191173135.1">
    <property type="nucleotide sequence ID" value="NZ_JACXZS010000014.1"/>
</dbReference>
<gene>
    <name evidence="2" type="ORF">IF188_17710</name>
</gene>
<protein>
    <submittedName>
        <fullName evidence="2">Uncharacterized protein</fullName>
    </submittedName>
</protein>
<feature type="transmembrane region" description="Helical" evidence="1">
    <location>
        <begin position="7"/>
        <end position="28"/>
    </location>
</feature>